<protein>
    <submittedName>
        <fullName evidence="1">Chaperone modulatory protein CbpM</fullName>
    </submittedName>
</protein>
<keyword evidence="2" id="KW-1185">Reference proteome</keyword>
<dbReference type="Gene3D" id="1.10.1660.10">
    <property type="match status" value="1"/>
</dbReference>
<dbReference type="AlphaFoldDB" id="A0A1C3UFV0"/>
<dbReference type="STRING" id="52131.GA0061100_102109"/>
<gene>
    <name evidence="1" type="ORF">GA0061100_102109</name>
</gene>
<reference evidence="2" key="1">
    <citation type="submission" date="2016-08" db="EMBL/GenBank/DDBJ databases">
        <authorList>
            <person name="Varghese N."/>
            <person name="Submissions Spin"/>
        </authorList>
    </citation>
    <scope>NUCLEOTIDE SEQUENCE [LARGE SCALE GENOMIC DNA]</scope>
    <source>
        <strain evidence="2">CCBAU 57015</strain>
    </source>
</reference>
<name>A0A1C3UFV0_9HYPH</name>
<dbReference type="OrthoDB" id="9800876at2"/>
<dbReference type="EMBL" id="FMAC01000002">
    <property type="protein sequence ID" value="SCB14342.1"/>
    <property type="molecule type" value="Genomic_DNA"/>
</dbReference>
<accession>A0A1C3UFV0</accession>
<dbReference type="Proteomes" id="UP000186228">
    <property type="component" value="Unassembled WGS sequence"/>
</dbReference>
<dbReference type="Pfam" id="PF13591">
    <property type="entry name" value="MerR_2"/>
    <property type="match status" value="1"/>
</dbReference>
<dbReference type="RefSeq" id="WP_075852028.1">
    <property type="nucleotide sequence ID" value="NZ_FMAC01000002.1"/>
</dbReference>
<proteinExistence type="predicted"/>
<organism evidence="1 2">
    <name type="scientific">Rhizobium hainanense</name>
    <dbReference type="NCBI Taxonomy" id="52131"/>
    <lineage>
        <taxon>Bacteria</taxon>
        <taxon>Pseudomonadati</taxon>
        <taxon>Pseudomonadota</taxon>
        <taxon>Alphaproteobacteria</taxon>
        <taxon>Hyphomicrobiales</taxon>
        <taxon>Rhizobiaceae</taxon>
        <taxon>Rhizobium/Agrobacterium group</taxon>
        <taxon>Rhizobium</taxon>
    </lineage>
</organism>
<sequence length="110" mass="12536">MNESEFRLHLRIETTVLEVWISQGWVVPEVTDQGRSFRDADIARGRLILDLSSAMGVNEPGVDVVMDLVDQLHSIRATLRDLTDAVCRQPSDVQDHILSELTRVEALRRR</sequence>
<evidence type="ECO:0000313" key="1">
    <source>
        <dbReference type="EMBL" id="SCB14342.1"/>
    </source>
</evidence>
<evidence type="ECO:0000313" key="2">
    <source>
        <dbReference type="Proteomes" id="UP000186228"/>
    </source>
</evidence>